<dbReference type="InterPro" id="IPR013785">
    <property type="entry name" value="Aldolase_TIM"/>
</dbReference>
<evidence type="ECO:0000256" key="1">
    <source>
        <dbReference type="ARBA" id="ARBA00004761"/>
    </source>
</evidence>
<accession>A0ABD5ITN5</accession>
<dbReference type="EMBL" id="JARTLI010000008">
    <property type="protein sequence ID" value="MED5051682.1"/>
    <property type="molecule type" value="Genomic_DNA"/>
</dbReference>
<dbReference type="RefSeq" id="WP_328217903.1">
    <property type="nucleotide sequence ID" value="NZ_JARTLI010000008.1"/>
</dbReference>
<evidence type="ECO:0000313" key="7">
    <source>
        <dbReference type="Proteomes" id="UP001339962"/>
    </source>
</evidence>
<keyword evidence="5" id="KW-0119">Carbohydrate metabolism</keyword>
<dbReference type="Pfam" id="PF01081">
    <property type="entry name" value="Aldolase"/>
    <property type="match status" value="1"/>
</dbReference>
<dbReference type="PANTHER" id="PTHR30246">
    <property type="entry name" value="2-KETO-3-DEOXY-6-PHOSPHOGLUCONATE ALDOLASE"/>
    <property type="match status" value="1"/>
</dbReference>
<comment type="pathway">
    <text evidence="1">Carbohydrate acid metabolism.</text>
</comment>
<dbReference type="NCBIfam" id="TIGR01182">
    <property type="entry name" value="eda"/>
    <property type="match status" value="1"/>
</dbReference>
<organism evidence="6 7">
    <name type="scientific">Anoxybacteroides rupiense</name>
    <dbReference type="NCBI Taxonomy" id="311460"/>
    <lineage>
        <taxon>Bacteria</taxon>
        <taxon>Bacillati</taxon>
        <taxon>Bacillota</taxon>
        <taxon>Bacilli</taxon>
        <taxon>Bacillales</taxon>
        <taxon>Anoxybacillaceae</taxon>
        <taxon>Anoxybacteroides</taxon>
    </lineage>
</organism>
<comment type="similarity">
    <text evidence="2">Belongs to the KHG/KDPG aldolase family.</text>
</comment>
<dbReference type="Gene3D" id="3.20.20.70">
    <property type="entry name" value="Aldolase class I"/>
    <property type="match status" value="1"/>
</dbReference>
<proteinExistence type="inferred from homology"/>
<protein>
    <submittedName>
        <fullName evidence="6">Bifunctional 4-hydroxy-2-oxoglutarate aldolase/2-dehydro-3-deoxy-phosphogluconate aldolase</fullName>
    </submittedName>
</protein>
<dbReference type="CDD" id="cd00452">
    <property type="entry name" value="KDPG_aldolase"/>
    <property type="match status" value="1"/>
</dbReference>
<evidence type="ECO:0000256" key="3">
    <source>
        <dbReference type="ARBA" id="ARBA00011233"/>
    </source>
</evidence>
<sequence length="217" mass="23464">MTSRLLPLLKEEKIITIIRGVSQDSIQPIAEALQSGGMKFLEITMNTDGALAAIAKLRETYENRLYIGAGTVLNLEMAKEAIQAGAQYIISPHLNEQVVAYCVEQGIDVWPGTMTPSEMYRAYQLGASAVKVFPVGTLGANYIKEVKAPLPFIEMIATGGVNTKNMMTILNNGAIAVGLGGNLVDKQLVQQKNYDELTKRARMFVELAKGVGSDAAK</sequence>
<gene>
    <name evidence="6" type="ORF">P9850_07370</name>
</gene>
<dbReference type="SUPFAM" id="SSF51569">
    <property type="entry name" value="Aldolase"/>
    <property type="match status" value="1"/>
</dbReference>
<evidence type="ECO:0000313" key="6">
    <source>
        <dbReference type="EMBL" id="MED5051682.1"/>
    </source>
</evidence>
<dbReference type="AlphaFoldDB" id="A0ABD5ITN5"/>
<reference evidence="6 7" key="1">
    <citation type="submission" date="2023-03" db="EMBL/GenBank/DDBJ databases">
        <title>Bacillus Genome Sequencing.</title>
        <authorList>
            <person name="Dunlap C."/>
        </authorList>
    </citation>
    <scope>NUCLEOTIDE SEQUENCE [LARGE SCALE GENOMIC DNA]</scope>
    <source>
        <strain evidence="6 7">NRS-38</strain>
    </source>
</reference>
<dbReference type="Proteomes" id="UP001339962">
    <property type="component" value="Unassembled WGS sequence"/>
</dbReference>
<keyword evidence="4" id="KW-0456">Lyase</keyword>
<dbReference type="InterPro" id="IPR000887">
    <property type="entry name" value="Aldlse_KDPG_KHG"/>
</dbReference>
<evidence type="ECO:0000256" key="5">
    <source>
        <dbReference type="ARBA" id="ARBA00023277"/>
    </source>
</evidence>
<name>A0ABD5ITN5_9BACL</name>
<evidence type="ECO:0000256" key="2">
    <source>
        <dbReference type="ARBA" id="ARBA00006906"/>
    </source>
</evidence>
<dbReference type="PANTHER" id="PTHR30246:SF1">
    <property type="entry name" value="2-DEHYDRO-3-DEOXY-6-PHOSPHOGALACTONATE ALDOLASE-RELATED"/>
    <property type="match status" value="1"/>
</dbReference>
<evidence type="ECO:0000256" key="4">
    <source>
        <dbReference type="ARBA" id="ARBA00023239"/>
    </source>
</evidence>
<comment type="subunit">
    <text evidence="3">Homotrimer.</text>
</comment>
<comment type="caution">
    <text evidence="6">The sequence shown here is derived from an EMBL/GenBank/DDBJ whole genome shotgun (WGS) entry which is preliminary data.</text>
</comment>
<dbReference type="GO" id="GO:0016829">
    <property type="term" value="F:lyase activity"/>
    <property type="evidence" value="ECO:0007669"/>
    <property type="project" value="UniProtKB-KW"/>
</dbReference>